<keyword evidence="7" id="KW-1185">Reference proteome</keyword>
<dbReference type="OrthoDB" id="4837269at2759"/>
<evidence type="ECO:0000313" key="6">
    <source>
        <dbReference type="EMBL" id="OBR08115.1"/>
    </source>
</evidence>
<comment type="caution">
    <text evidence="6">The sequence shown here is derived from an EMBL/GenBank/DDBJ whole genome shotgun (WGS) entry which is preliminary data.</text>
</comment>
<feature type="compositionally biased region" description="Basic and acidic residues" evidence="4">
    <location>
        <begin position="225"/>
        <end position="245"/>
    </location>
</feature>
<evidence type="ECO:0000313" key="7">
    <source>
        <dbReference type="Proteomes" id="UP000092177"/>
    </source>
</evidence>
<dbReference type="Gene3D" id="3.40.395.10">
    <property type="entry name" value="Adenoviral Proteinase, Chain A"/>
    <property type="match status" value="1"/>
</dbReference>
<organism evidence="6 7">
    <name type="scientific">Colletotrichum higginsianum (strain IMI 349063)</name>
    <name type="common">Crucifer anthracnose fungus</name>
    <dbReference type="NCBI Taxonomy" id="759273"/>
    <lineage>
        <taxon>Eukaryota</taxon>
        <taxon>Fungi</taxon>
        <taxon>Dikarya</taxon>
        <taxon>Ascomycota</taxon>
        <taxon>Pezizomycotina</taxon>
        <taxon>Sordariomycetes</taxon>
        <taxon>Hypocreomycetidae</taxon>
        <taxon>Glomerellales</taxon>
        <taxon>Glomerellaceae</taxon>
        <taxon>Colletotrichum</taxon>
        <taxon>Colletotrichum destructivum species complex</taxon>
    </lineage>
</organism>
<dbReference type="GO" id="GO:0008234">
    <property type="term" value="F:cysteine-type peptidase activity"/>
    <property type="evidence" value="ECO:0007669"/>
    <property type="project" value="InterPro"/>
</dbReference>
<keyword evidence="3" id="KW-0378">Hydrolase</keyword>
<comment type="similarity">
    <text evidence="1">Belongs to the peptidase C48 family.</text>
</comment>
<dbReference type="AlphaFoldDB" id="A0A1B7Y863"/>
<dbReference type="GeneID" id="28868717"/>
<dbReference type="InterPro" id="IPR038765">
    <property type="entry name" value="Papain-like_cys_pep_sf"/>
</dbReference>
<dbReference type="InterPro" id="IPR003653">
    <property type="entry name" value="Peptidase_C48_C"/>
</dbReference>
<feature type="region of interest" description="Disordered" evidence="4">
    <location>
        <begin position="210"/>
        <end position="280"/>
    </location>
</feature>
<accession>A0A1B7Y863</accession>
<name>A0A1B7Y863_COLHI</name>
<keyword evidence="2 6" id="KW-0645">Protease</keyword>
<proteinExistence type="inferred from homology"/>
<dbReference type="KEGG" id="chig:CH63R_09636"/>
<dbReference type="Pfam" id="PF02902">
    <property type="entry name" value="Peptidase_C48"/>
    <property type="match status" value="1"/>
</dbReference>
<evidence type="ECO:0000256" key="1">
    <source>
        <dbReference type="ARBA" id="ARBA00005234"/>
    </source>
</evidence>
<evidence type="ECO:0000256" key="4">
    <source>
        <dbReference type="SAM" id="MobiDB-lite"/>
    </source>
</evidence>
<protein>
    <submittedName>
        <fullName evidence="6">Ulp1 protease family protein</fullName>
    </submittedName>
</protein>
<gene>
    <name evidence="6" type="ORF">CH63R_09636</name>
</gene>
<sequence>MDETPESSTQSTICPPAPVARHQTTAIGVGSLRLPKTSPSHEPALYSLFLSDLALIDRNVPLPELREEVDKSLAQFKPQTAVDVRIAYVADTSKLRQTRKMVENGLGAHEKRRLRNMTTAQSRRRCAGNLSQYHDKLDKLCGGRRSWLPRGIPVDAISYDTVLNLRKIIEWTLSHGERLDSLWEPGGHLHDVPYQKKPLDAVWKRLSQQSADANVHRPNCSNEGHQQDQDREPQQGSVQDRKEDGGSGGVNGGDDSPNFRGDTKNSFGSEDDDGDWGPGGVDVSSVSHSIYYFLFQNTYPSVCLFSLTGDLVQSHDSDPGAEEESIEYERRAQRGIIVRRSLDDSFCFSRARSSATKDVHNTDDGGVFPQHSPLMKKLSVPAPIEPYDEDLLAKDIPDVSRSAVQVINSDIDSNASLSHQNTRLAANAPESAVPPPSLVIPACSTNTASSVDPHHHSLPPAVSISRGSSGGSKWQTATLAESVSDSMLGKGEGRPASESLENAPKRQCVATLPKRWFDLRVRHGFNAECLEDGQYVEGTVISEFLGTFCALCPLSIMCIDPLVSNNNGIPQRMRADFLSQRDMTILYPLNLTSRGKHWVLVTASTTSVNIYDSLPSATDEVELADLLRTLLSLVAESTATDDPPTPSRMSCPQQSNAIDCGVAVIVNGLYVIAGQDIPATVEYFLWRRVLLAFSTGRRAVTEIVPQDSEQSLAVTNYGTPLPPAPPGTMTEAELISWDERYRKFRQNIMATARAQLGARLTQQQRMVEMLEDVIGVFGALQLTGSGTPGMDQIHEELANCHSALQSLARLRRAETSMIDELKARCARLAEAQGRRTMMQLELAKLTDAMHGECEVLNDRLAAFRPWDVLYT</sequence>
<dbReference type="Proteomes" id="UP000092177">
    <property type="component" value="Chromosome 6"/>
</dbReference>
<feature type="domain" description="Ubiquitin-like protease family profile" evidence="5">
    <location>
        <begin position="584"/>
        <end position="672"/>
    </location>
</feature>
<dbReference type="VEuPathDB" id="FungiDB:CH63R_09636"/>
<dbReference type="EMBL" id="LTAN01000006">
    <property type="protein sequence ID" value="OBR08115.1"/>
    <property type="molecule type" value="Genomic_DNA"/>
</dbReference>
<evidence type="ECO:0000256" key="2">
    <source>
        <dbReference type="ARBA" id="ARBA00022670"/>
    </source>
</evidence>
<dbReference type="SUPFAM" id="SSF54001">
    <property type="entry name" value="Cysteine proteinases"/>
    <property type="match status" value="1"/>
</dbReference>
<reference evidence="7" key="1">
    <citation type="journal article" date="2017" name="BMC Genomics">
        <title>Gapless genome assembly of Colletotrichum higginsianum reveals chromosome structure and association of transposable elements with secondary metabolite gene clusters.</title>
        <authorList>
            <person name="Dallery J.-F."/>
            <person name="Lapalu N."/>
            <person name="Zampounis A."/>
            <person name="Pigne S."/>
            <person name="Luyten I."/>
            <person name="Amselem J."/>
            <person name="Wittenberg A.H.J."/>
            <person name="Zhou S."/>
            <person name="de Queiroz M.V."/>
            <person name="Robin G.P."/>
            <person name="Auger A."/>
            <person name="Hainaut M."/>
            <person name="Henrissat B."/>
            <person name="Kim K.-T."/>
            <person name="Lee Y.-H."/>
            <person name="Lespinet O."/>
            <person name="Schwartz D.C."/>
            <person name="Thon M.R."/>
            <person name="O'Connell R.J."/>
        </authorList>
    </citation>
    <scope>NUCLEOTIDE SEQUENCE [LARGE SCALE GENOMIC DNA]</scope>
    <source>
        <strain evidence="7">IMI 349063</strain>
    </source>
</reference>
<evidence type="ECO:0000256" key="3">
    <source>
        <dbReference type="ARBA" id="ARBA00022801"/>
    </source>
</evidence>
<evidence type="ECO:0000259" key="5">
    <source>
        <dbReference type="Pfam" id="PF02902"/>
    </source>
</evidence>
<dbReference type="RefSeq" id="XP_018156633.1">
    <property type="nucleotide sequence ID" value="XM_018304610.1"/>
</dbReference>
<dbReference type="GO" id="GO:0006508">
    <property type="term" value="P:proteolysis"/>
    <property type="evidence" value="ECO:0007669"/>
    <property type="project" value="UniProtKB-KW"/>
</dbReference>
<dbReference type="GO" id="GO:0019783">
    <property type="term" value="F:ubiquitin-like protein peptidase activity"/>
    <property type="evidence" value="ECO:0007669"/>
    <property type="project" value="UniProtKB-ARBA"/>
</dbReference>